<dbReference type="InterPro" id="IPR014710">
    <property type="entry name" value="RmlC-like_jellyroll"/>
</dbReference>
<dbReference type="EMBL" id="LKHV02000001">
    <property type="protein sequence ID" value="MCS5707700.1"/>
    <property type="molecule type" value="Genomic_DNA"/>
</dbReference>
<dbReference type="InterPro" id="IPR011051">
    <property type="entry name" value="RmlC_Cupin_sf"/>
</dbReference>
<evidence type="ECO:0000313" key="3">
    <source>
        <dbReference type="EMBL" id="MCS5707700.1"/>
    </source>
</evidence>
<dbReference type="Gene3D" id="2.60.120.10">
    <property type="entry name" value="Jelly Rolls"/>
    <property type="match status" value="1"/>
</dbReference>
<dbReference type="AlphaFoldDB" id="A0A0Q9YST3"/>
<comment type="caution">
    <text evidence="2">The sequence shown here is derived from an EMBL/GenBank/DDBJ whole genome shotgun (WGS) entry which is preliminary data.</text>
</comment>
<keyword evidence="4" id="KW-1185">Reference proteome</keyword>
<dbReference type="GO" id="GO:0016853">
    <property type="term" value="F:isomerase activity"/>
    <property type="evidence" value="ECO:0007669"/>
    <property type="project" value="UniProtKB-KW"/>
</dbReference>
<reference evidence="2" key="1">
    <citation type="submission" date="2015-09" db="EMBL/GenBank/DDBJ databases">
        <title>Draft Genome Sequences of Two Novel Amoeba-resistant Intranuclear Bacteria, Candidatus Berkiella cookevillensis and Candidatus Berkiella aquae.</title>
        <authorList>
            <person name="Mehari Y.T."/>
            <person name="Arivett B.A."/>
            <person name="Farone A.L."/>
            <person name="Gunderson J.H."/>
            <person name="Farone M.B."/>
        </authorList>
    </citation>
    <scope>NUCLEOTIDE SEQUENCE [LARGE SCALE GENOMIC DNA]</scope>
    <source>
        <strain evidence="2">CC99</strain>
    </source>
</reference>
<dbReference type="OrthoDB" id="9800846at2"/>
<dbReference type="PATRIC" id="fig|1590042.3.peg.734"/>
<proteinExistence type="predicted"/>
<organism evidence="2">
    <name type="scientific">Candidatus Berkiella cookevillensis</name>
    <dbReference type="NCBI Taxonomy" id="437022"/>
    <lineage>
        <taxon>Bacteria</taxon>
        <taxon>Pseudomonadati</taxon>
        <taxon>Pseudomonadota</taxon>
        <taxon>Gammaproteobacteria</taxon>
        <taxon>Candidatus Berkiellales</taxon>
        <taxon>Candidatus Berkiellaceae</taxon>
        <taxon>Candidatus Berkiella</taxon>
    </lineage>
</organism>
<dbReference type="EMBL" id="LKHV01000002">
    <property type="protein sequence ID" value="KRG19703.1"/>
    <property type="molecule type" value="Genomic_DNA"/>
</dbReference>
<gene>
    <name evidence="2" type="primary">fdtA</name>
    <name evidence="3" type="ORF">CC99x_002145</name>
    <name evidence="2" type="ORF">CC99x_00717</name>
</gene>
<dbReference type="RefSeq" id="WP_057623722.1">
    <property type="nucleotide sequence ID" value="NZ_LKHV02000001.1"/>
</dbReference>
<dbReference type="Pfam" id="PF05523">
    <property type="entry name" value="FdtA"/>
    <property type="match status" value="1"/>
</dbReference>
<reference evidence="3" key="3">
    <citation type="submission" date="2021-06" db="EMBL/GenBank/DDBJ databases">
        <title>Genomic Description and Analysis of Intracellular Bacteria, Candidatus Berkiella cookevillensis and Candidatus Berkiella aquae.</title>
        <authorList>
            <person name="Kidane D.T."/>
            <person name="Mehari Y.T."/>
            <person name="Rice F.C."/>
            <person name="Arivett B.A."/>
            <person name="Farone A.L."/>
            <person name="Berk S.G."/>
            <person name="Farone M.B."/>
        </authorList>
    </citation>
    <scope>NUCLEOTIDE SEQUENCE</scope>
    <source>
        <strain evidence="3">CC99</strain>
    </source>
</reference>
<dbReference type="CDD" id="cd20292">
    <property type="entry name" value="cupin_QdtA-like"/>
    <property type="match status" value="1"/>
</dbReference>
<feature type="domain" description="Sugar 3,4-ketoisomerase QdtA cupin" evidence="1">
    <location>
        <begin position="3"/>
        <end position="117"/>
    </location>
</feature>
<protein>
    <submittedName>
        <fullName evidence="3">FdtA/QdtA family cupin domain-containing protein</fullName>
    </submittedName>
    <submittedName>
        <fullName evidence="2">TDP-4-oxo-6-deoxy-alpha-D-glucose-3, 4-oxoisomerase</fullName>
        <ecNumber evidence="2">5.3.2.3</ecNumber>
    </submittedName>
</protein>
<dbReference type="EC" id="5.3.2.3" evidence="2"/>
<reference evidence="3" key="2">
    <citation type="journal article" date="2016" name="Genome Announc.">
        <title>Draft Genome Sequences of Two Novel Amoeba-Resistant Intranuclear Bacteria, 'Candidatus Berkiella cookevillensis' and 'Candidatus Berkiella aquae'.</title>
        <authorList>
            <person name="Mehari Y.T."/>
            <person name="Arivett B.A."/>
            <person name="Farone A.L."/>
            <person name="Gunderson J.H."/>
            <person name="Farone M.B."/>
        </authorList>
    </citation>
    <scope>NUCLEOTIDE SEQUENCE</scope>
    <source>
        <strain evidence="3">CC99</strain>
    </source>
</reference>
<sequence>MSELIILPTHSDSRGHLTVLEKILPFQVKRLYWIYGAQGSSRGGHRHKVTEQAFICMHGCVDINIQRYHEKQCISLDSPQQCLLVPPEDWHTLDNFSSDSVLLVLASHEYDAQDYISTPL</sequence>
<evidence type="ECO:0000313" key="4">
    <source>
        <dbReference type="Proteomes" id="UP000051494"/>
    </source>
</evidence>
<keyword evidence="2" id="KW-0413">Isomerase</keyword>
<dbReference type="SUPFAM" id="SSF51182">
    <property type="entry name" value="RmlC-like cupins"/>
    <property type="match status" value="1"/>
</dbReference>
<dbReference type="InterPro" id="IPR008894">
    <property type="entry name" value="QdtA_cupin_dom"/>
</dbReference>
<dbReference type="Proteomes" id="UP000051494">
    <property type="component" value="Unassembled WGS sequence"/>
</dbReference>
<name>A0A0Q9YST3_9GAMM</name>
<evidence type="ECO:0000313" key="2">
    <source>
        <dbReference type="EMBL" id="KRG19703.1"/>
    </source>
</evidence>
<evidence type="ECO:0000259" key="1">
    <source>
        <dbReference type="Pfam" id="PF05523"/>
    </source>
</evidence>
<dbReference type="STRING" id="437022.CC99x_00717"/>
<accession>A0A0Q9YST3</accession>